<dbReference type="GO" id="GO:0006241">
    <property type="term" value="P:CTP biosynthetic process"/>
    <property type="evidence" value="ECO:0007669"/>
    <property type="project" value="UniProtKB-UniRule"/>
</dbReference>
<dbReference type="EC" id="2.7.4.6" evidence="3 12"/>
<evidence type="ECO:0000256" key="12">
    <source>
        <dbReference type="HAMAP-Rule" id="MF_00451"/>
    </source>
</evidence>
<evidence type="ECO:0000256" key="13">
    <source>
        <dbReference type="PROSITE-ProRule" id="PRU00706"/>
    </source>
</evidence>
<comment type="subcellular location">
    <subcellularLocation>
        <location evidence="12">Cytoplasm</location>
    </subcellularLocation>
</comment>
<dbReference type="PRINTS" id="PR01243">
    <property type="entry name" value="NUCDPKINASE"/>
</dbReference>
<evidence type="ECO:0000256" key="11">
    <source>
        <dbReference type="ARBA" id="ARBA00023080"/>
    </source>
</evidence>
<evidence type="ECO:0000313" key="16">
    <source>
        <dbReference type="EMBL" id="GHO96785.1"/>
    </source>
</evidence>
<dbReference type="GO" id="GO:0006183">
    <property type="term" value="P:GTP biosynthetic process"/>
    <property type="evidence" value="ECO:0007669"/>
    <property type="project" value="UniProtKB-UniRule"/>
</dbReference>
<dbReference type="SMART" id="SM00562">
    <property type="entry name" value="NDK"/>
    <property type="match status" value="1"/>
</dbReference>
<keyword evidence="12" id="KW-0597">Phosphoprotein</keyword>
<dbReference type="GO" id="GO:0006228">
    <property type="term" value="P:UTP biosynthetic process"/>
    <property type="evidence" value="ECO:0007669"/>
    <property type="project" value="UniProtKB-UniRule"/>
</dbReference>
<comment type="caution">
    <text evidence="16">The sequence shown here is derived from an EMBL/GenBank/DDBJ whole genome shotgun (WGS) entry which is preliminary data.</text>
</comment>
<evidence type="ECO:0000256" key="5">
    <source>
        <dbReference type="ARBA" id="ARBA00022679"/>
    </source>
</evidence>
<dbReference type="NCBIfam" id="NF001908">
    <property type="entry name" value="PRK00668.1"/>
    <property type="match status" value="1"/>
</dbReference>
<comment type="catalytic activity">
    <reaction evidence="12">
        <text>a ribonucleoside 5'-diphosphate + ATP = a ribonucleoside 5'-triphosphate + ADP</text>
        <dbReference type="Rhea" id="RHEA:18113"/>
        <dbReference type="ChEBI" id="CHEBI:30616"/>
        <dbReference type="ChEBI" id="CHEBI:57930"/>
        <dbReference type="ChEBI" id="CHEBI:61557"/>
        <dbReference type="ChEBI" id="CHEBI:456216"/>
        <dbReference type="EC" id="2.7.4.6"/>
    </reaction>
</comment>
<comment type="subunit">
    <text evidence="12">Homotetramer.</text>
</comment>
<feature type="binding site" evidence="12 13">
    <location>
        <position position="9"/>
    </location>
    <ligand>
        <name>ATP</name>
        <dbReference type="ChEBI" id="CHEBI:30616"/>
    </ligand>
</feature>
<reference evidence="16" key="1">
    <citation type="submission" date="2020-10" db="EMBL/GenBank/DDBJ databases">
        <title>Taxonomic study of unclassified bacteria belonging to the class Ktedonobacteria.</title>
        <authorList>
            <person name="Yabe S."/>
            <person name="Wang C.M."/>
            <person name="Zheng Y."/>
            <person name="Sakai Y."/>
            <person name="Cavaletti L."/>
            <person name="Monciardini P."/>
            <person name="Donadio S."/>
        </authorList>
    </citation>
    <scope>NUCLEOTIDE SEQUENCE</scope>
    <source>
        <strain evidence="16">ID150040</strain>
    </source>
</reference>
<evidence type="ECO:0000256" key="10">
    <source>
        <dbReference type="ARBA" id="ARBA00022842"/>
    </source>
</evidence>
<dbReference type="Proteomes" id="UP000597444">
    <property type="component" value="Unassembled WGS sequence"/>
</dbReference>
<dbReference type="HAMAP" id="MF_00451">
    <property type="entry name" value="NDP_kinase"/>
    <property type="match status" value="1"/>
</dbReference>
<feature type="binding site" evidence="12 13">
    <location>
        <position position="112"/>
    </location>
    <ligand>
        <name>ATP</name>
        <dbReference type="ChEBI" id="CHEBI:30616"/>
    </ligand>
</feature>
<sequence length="154" mass="17417">MERTLVLLKPDAVQRDLVGEIISRLERKGLKLVGLKLMRLSDELLNEHYSHLVGKSFFPEVKSFMQLTPVVACCWEGTEAVNTVRAICGITKAREAAPGTIRGEFAMSVQANLIHCSDSLETANAEVKRFFKSDELFSYDDVLERYVYNSSERE</sequence>
<accession>A0A8J3IQS2</accession>
<comment type="catalytic activity">
    <reaction evidence="12">
        <text>a 2'-deoxyribonucleoside 5'-diphosphate + ATP = a 2'-deoxyribonucleoside 5'-triphosphate + ADP</text>
        <dbReference type="Rhea" id="RHEA:44640"/>
        <dbReference type="ChEBI" id="CHEBI:30616"/>
        <dbReference type="ChEBI" id="CHEBI:61560"/>
        <dbReference type="ChEBI" id="CHEBI:73316"/>
        <dbReference type="ChEBI" id="CHEBI:456216"/>
        <dbReference type="EC" id="2.7.4.6"/>
    </reaction>
</comment>
<gene>
    <name evidence="12" type="primary">ndk</name>
    <name evidence="16" type="ORF">KSF_068330</name>
</gene>
<dbReference type="CDD" id="cd04413">
    <property type="entry name" value="NDPk_I"/>
    <property type="match status" value="1"/>
</dbReference>
<feature type="binding site" evidence="12 13">
    <location>
        <position position="102"/>
    </location>
    <ligand>
        <name>ATP</name>
        <dbReference type="ChEBI" id="CHEBI:30616"/>
    </ligand>
</feature>
<dbReference type="GO" id="GO:0005737">
    <property type="term" value="C:cytoplasm"/>
    <property type="evidence" value="ECO:0007669"/>
    <property type="project" value="UniProtKB-SubCell"/>
</dbReference>
<keyword evidence="5 12" id="KW-0808">Transferase</keyword>
<evidence type="ECO:0000256" key="2">
    <source>
        <dbReference type="ARBA" id="ARBA00008142"/>
    </source>
</evidence>
<evidence type="ECO:0000256" key="1">
    <source>
        <dbReference type="ARBA" id="ARBA00001946"/>
    </source>
</evidence>
<dbReference type="InterPro" id="IPR036850">
    <property type="entry name" value="NDK-like_dom_sf"/>
</dbReference>
<evidence type="ECO:0000256" key="7">
    <source>
        <dbReference type="ARBA" id="ARBA00022741"/>
    </source>
</evidence>
<proteinExistence type="inferred from homology"/>
<feature type="domain" description="Nucleoside diphosphate kinase-like" evidence="15">
    <location>
        <begin position="1"/>
        <end position="138"/>
    </location>
</feature>
<name>A0A8J3IQS2_9CHLR</name>
<feature type="binding site" evidence="12 13">
    <location>
        <position position="57"/>
    </location>
    <ligand>
        <name>ATP</name>
        <dbReference type="ChEBI" id="CHEBI:30616"/>
    </ligand>
</feature>
<dbReference type="EMBL" id="BNJK01000001">
    <property type="protein sequence ID" value="GHO96785.1"/>
    <property type="molecule type" value="Genomic_DNA"/>
</dbReference>
<evidence type="ECO:0000256" key="14">
    <source>
        <dbReference type="RuleBase" id="RU004011"/>
    </source>
</evidence>
<evidence type="ECO:0000259" key="15">
    <source>
        <dbReference type="SMART" id="SM00562"/>
    </source>
</evidence>
<keyword evidence="10 12" id="KW-0460">Magnesium</keyword>
<keyword evidence="7 12" id="KW-0547">Nucleotide-binding</keyword>
<keyword evidence="6 12" id="KW-0479">Metal-binding</keyword>
<dbReference type="FunFam" id="3.30.70.141:FF:000003">
    <property type="entry name" value="Nucleoside diphosphate kinase"/>
    <property type="match status" value="1"/>
</dbReference>
<dbReference type="InterPro" id="IPR001564">
    <property type="entry name" value="Nucleoside_diP_kinase"/>
</dbReference>
<evidence type="ECO:0000256" key="8">
    <source>
        <dbReference type="ARBA" id="ARBA00022777"/>
    </source>
</evidence>
<keyword evidence="17" id="KW-1185">Reference proteome</keyword>
<dbReference type="GO" id="GO:0046872">
    <property type="term" value="F:metal ion binding"/>
    <property type="evidence" value="ECO:0007669"/>
    <property type="project" value="UniProtKB-KW"/>
</dbReference>
<feature type="active site" description="Pros-phosphohistidine intermediate" evidence="12 13">
    <location>
        <position position="115"/>
    </location>
</feature>
<dbReference type="Gene3D" id="3.30.70.141">
    <property type="entry name" value="Nucleoside diphosphate kinase-like domain"/>
    <property type="match status" value="1"/>
</dbReference>
<keyword evidence="11 12" id="KW-0546">Nucleotide metabolism</keyword>
<evidence type="ECO:0000256" key="4">
    <source>
        <dbReference type="ARBA" id="ARBA00017632"/>
    </source>
</evidence>
<dbReference type="PROSITE" id="PS51374">
    <property type="entry name" value="NDPK_LIKE"/>
    <property type="match status" value="1"/>
</dbReference>
<dbReference type="PANTHER" id="PTHR11349">
    <property type="entry name" value="NUCLEOSIDE DIPHOSPHATE KINASE"/>
    <property type="match status" value="1"/>
</dbReference>
<keyword evidence="9 12" id="KW-0067">ATP-binding</keyword>
<feature type="binding site" evidence="12 13">
    <location>
        <position position="91"/>
    </location>
    <ligand>
        <name>ATP</name>
        <dbReference type="ChEBI" id="CHEBI:30616"/>
    </ligand>
</feature>
<evidence type="ECO:0000256" key="3">
    <source>
        <dbReference type="ARBA" id="ARBA00012966"/>
    </source>
</evidence>
<evidence type="ECO:0000313" key="17">
    <source>
        <dbReference type="Proteomes" id="UP000597444"/>
    </source>
</evidence>
<comment type="similarity">
    <text evidence="2 12 13 14">Belongs to the NDK family.</text>
</comment>
<dbReference type="AlphaFoldDB" id="A0A8J3IQS2"/>
<feature type="binding site" evidence="12 13">
    <location>
        <position position="85"/>
    </location>
    <ligand>
        <name>ATP</name>
        <dbReference type="ChEBI" id="CHEBI:30616"/>
    </ligand>
</feature>
<keyword evidence="8 12" id="KW-0418">Kinase</keyword>
<dbReference type="GO" id="GO:0004550">
    <property type="term" value="F:nucleoside diphosphate kinase activity"/>
    <property type="evidence" value="ECO:0007669"/>
    <property type="project" value="UniProtKB-UniRule"/>
</dbReference>
<dbReference type="SUPFAM" id="SSF54919">
    <property type="entry name" value="Nucleoside diphosphate kinase, NDK"/>
    <property type="match status" value="1"/>
</dbReference>
<evidence type="ECO:0000256" key="9">
    <source>
        <dbReference type="ARBA" id="ARBA00022840"/>
    </source>
</evidence>
<comment type="function">
    <text evidence="12">Major role in the synthesis of nucleoside triphosphates other than ATP. The ATP gamma phosphate is transferred to the NDP beta phosphate via a ping-pong mechanism, using a phosphorylated active-site intermediate.</text>
</comment>
<keyword evidence="12" id="KW-0963">Cytoplasm</keyword>
<organism evidence="16 17">
    <name type="scientific">Reticulibacter mediterranei</name>
    <dbReference type="NCBI Taxonomy" id="2778369"/>
    <lineage>
        <taxon>Bacteria</taxon>
        <taxon>Bacillati</taxon>
        <taxon>Chloroflexota</taxon>
        <taxon>Ktedonobacteria</taxon>
        <taxon>Ktedonobacterales</taxon>
        <taxon>Reticulibacteraceae</taxon>
        <taxon>Reticulibacter</taxon>
    </lineage>
</organism>
<protein>
    <recommendedName>
        <fullName evidence="4 12">Nucleoside diphosphate kinase</fullName>
        <shortName evidence="12">NDK</shortName>
        <shortName evidence="12">NDP kinase</shortName>
        <ecNumber evidence="3 12">2.7.4.6</ecNumber>
    </recommendedName>
    <alternativeName>
        <fullName evidence="12">Nucleoside-2-P kinase</fullName>
    </alternativeName>
</protein>
<evidence type="ECO:0000256" key="6">
    <source>
        <dbReference type="ARBA" id="ARBA00022723"/>
    </source>
</evidence>
<dbReference type="Pfam" id="PF00334">
    <property type="entry name" value="NDK"/>
    <property type="match status" value="1"/>
</dbReference>
<dbReference type="GO" id="GO:0005524">
    <property type="term" value="F:ATP binding"/>
    <property type="evidence" value="ECO:0007669"/>
    <property type="project" value="UniProtKB-UniRule"/>
</dbReference>
<comment type="cofactor">
    <cofactor evidence="1 12">
        <name>Mg(2+)</name>
        <dbReference type="ChEBI" id="CHEBI:18420"/>
    </cofactor>
</comment>
<dbReference type="InterPro" id="IPR034907">
    <property type="entry name" value="NDK-like_dom"/>
</dbReference>